<dbReference type="EMBL" id="GL883010">
    <property type="protein sequence ID" value="EGG21088.1"/>
    <property type="molecule type" value="Genomic_DNA"/>
</dbReference>
<protein>
    <recommendedName>
        <fullName evidence="1">SET domain-containing protein</fullName>
    </recommendedName>
</protein>
<dbReference type="Gene3D" id="2.170.270.10">
    <property type="entry name" value="SET domain"/>
    <property type="match status" value="1"/>
</dbReference>
<dbReference type="GO" id="GO:0006357">
    <property type="term" value="P:regulation of transcription by RNA polymerase II"/>
    <property type="evidence" value="ECO:0007669"/>
    <property type="project" value="TreeGrafter"/>
</dbReference>
<accession>F4PUR9</accession>
<feature type="domain" description="SET" evidence="1">
    <location>
        <begin position="66"/>
        <end position="192"/>
    </location>
</feature>
<dbReference type="OrthoDB" id="5560686at2759"/>
<dbReference type="Pfam" id="PF00856">
    <property type="entry name" value="SET"/>
    <property type="match status" value="1"/>
</dbReference>
<dbReference type="STRING" id="1054147.F4PUR9"/>
<gene>
    <name evidence="2" type="ORF">DFA_00963</name>
</gene>
<dbReference type="PANTHER" id="PTHR46167">
    <property type="entry name" value="N-LYSINE METHYLTRANSFERASE KMT5A"/>
    <property type="match status" value="1"/>
</dbReference>
<dbReference type="KEGG" id="dfa:DFA_00963"/>
<dbReference type="GO" id="GO:0042799">
    <property type="term" value="F:histone H4K20 methyltransferase activity"/>
    <property type="evidence" value="ECO:0007669"/>
    <property type="project" value="TreeGrafter"/>
</dbReference>
<proteinExistence type="predicted"/>
<dbReference type="InterPro" id="IPR001214">
    <property type="entry name" value="SET_dom"/>
</dbReference>
<dbReference type="GO" id="GO:0005634">
    <property type="term" value="C:nucleus"/>
    <property type="evidence" value="ECO:0007669"/>
    <property type="project" value="TreeGrafter"/>
</dbReference>
<dbReference type="RefSeq" id="XP_004358938.1">
    <property type="nucleotide sequence ID" value="XM_004358881.1"/>
</dbReference>
<dbReference type="PROSITE" id="PS50280">
    <property type="entry name" value="SET"/>
    <property type="match status" value="1"/>
</dbReference>
<dbReference type="PANTHER" id="PTHR46167:SF1">
    <property type="entry name" value="N-LYSINE METHYLTRANSFERASE KMT5A"/>
    <property type="match status" value="1"/>
</dbReference>
<dbReference type="SMART" id="SM00317">
    <property type="entry name" value="SET"/>
    <property type="match status" value="1"/>
</dbReference>
<evidence type="ECO:0000313" key="2">
    <source>
        <dbReference type="EMBL" id="EGG21088.1"/>
    </source>
</evidence>
<evidence type="ECO:0000313" key="3">
    <source>
        <dbReference type="Proteomes" id="UP000007797"/>
    </source>
</evidence>
<organism evidence="2 3">
    <name type="scientific">Cavenderia fasciculata</name>
    <name type="common">Slime mold</name>
    <name type="synonym">Dictyostelium fasciculatum</name>
    <dbReference type="NCBI Taxonomy" id="261658"/>
    <lineage>
        <taxon>Eukaryota</taxon>
        <taxon>Amoebozoa</taxon>
        <taxon>Evosea</taxon>
        <taxon>Eumycetozoa</taxon>
        <taxon>Dictyostelia</taxon>
        <taxon>Acytosteliales</taxon>
        <taxon>Cavenderiaceae</taxon>
        <taxon>Cavenderia</taxon>
    </lineage>
</organism>
<dbReference type="Proteomes" id="UP000007797">
    <property type="component" value="Unassembled WGS sequence"/>
</dbReference>
<name>F4PUR9_CACFS</name>
<sequence>MIRQKRLSKSKAIKTIGSIQDGSFEAIDNTPSPISPSAQMKHLVRPSISNRKKQLLVQQYINGQIAQTELIMTKGRGNGVRVCHHVEAGVLVAEYKGDLINKSEALKREKQYAKNSTTVRMDCYLFYFEHKGKIMCVDPTIPSEDLGHGRYINHRIDCNLDPIKISINGDPKIVLVSNRSIQNGEEVFFDYGDRSAASLTYFPWLMDGYQQQQLQLQQQQQKNKNNGIQDEEDEDIDVGVDNIQSSPRVKQTFGFSKYINRFKYAGYLLSDSECSSSEESQEEEEEGTSFSNTIDFYSNNNNNNNNHVTNTITSFKEIDIVGSISILINNNNQQAAILHPPTLPPIVICPALLDLQFLRGSTKRSWYQRSVSISSWNPDF</sequence>
<dbReference type="SUPFAM" id="SSF82199">
    <property type="entry name" value="SET domain"/>
    <property type="match status" value="1"/>
</dbReference>
<dbReference type="InterPro" id="IPR046341">
    <property type="entry name" value="SET_dom_sf"/>
</dbReference>
<reference evidence="3" key="1">
    <citation type="journal article" date="2011" name="Genome Res.">
        <title>Phylogeny-wide analysis of social amoeba genomes highlights ancient origins for complex intercellular communication.</title>
        <authorList>
            <person name="Heidel A.J."/>
            <person name="Lawal H.M."/>
            <person name="Felder M."/>
            <person name="Schilde C."/>
            <person name="Helps N.R."/>
            <person name="Tunggal B."/>
            <person name="Rivero F."/>
            <person name="John U."/>
            <person name="Schleicher M."/>
            <person name="Eichinger L."/>
            <person name="Platzer M."/>
            <person name="Noegel A.A."/>
            <person name="Schaap P."/>
            <person name="Gloeckner G."/>
        </authorList>
    </citation>
    <scope>NUCLEOTIDE SEQUENCE [LARGE SCALE GENOMIC DNA]</scope>
    <source>
        <strain evidence="3">SH3</strain>
    </source>
</reference>
<evidence type="ECO:0000259" key="1">
    <source>
        <dbReference type="PROSITE" id="PS50280"/>
    </source>
</evidence>
<keyword evidence="3" id="KW-1185">Reference proteome</keyword>
<dbReference type="AlphaFoldDB" id="F4PUR9"/>
<dbReference type="InterPro" id="IPR051760">
    <property type="entry name" value="KMT5A"/>
</dbReference>
<dbReference type="GeneID" id="14873266"/>
<dbReference type="GO" id="GO:0005700">
    <property type="term" value="C:polytene chromosome"/>
    <property type="evidence" value="ECO:0007669"/>
    <property type="project" value="TreeGrafter"/>
</dbReference>